<evidence type="ECO:0000313" key="2">
    <source>
        <dbReference type="Proteomes" id="UP000308197"/>
    </source>
</evidence>
<reference evidence="1 2" key="1">
    <citation type="journal article" date="2019" name="Nat. Ecol. Evol.">
        <title>Megaphylogeny resolves global patterns of mushroom evolution.</title>
        <authorList>
            <person name="Varga T."/>
            <person name="Krizsan K."/>
            <person name="Foldi C."/>
            <person name="Dima B."/>
            <person name="Sanchez-Garcia M."/>
            <person name="Sanchez-Ramirez S."/>
            <person name="Szollosi G.J."/>
            <person name="Szarkandi J.G."/>
            <person name="Papp V."/>
            <person name="Albert L."/>
            <person name="Andreopoulos W."/>
            <person name="Angelini C."/>
            <person name="Antonin V."/>
            <person name="Barry K.W."/>
            <person name="Bougher N.L."/>
            <person name="Buchanan P."/>
            <person name="Buyck B."/>
            <person name="Bense V."/>
            <person name="Catcheside P."/>
            <person name="Chovatia M."/>
            <person name="Cooper J."/>
            <person name="Damon W."/>
            <person name="Desjardin D."/>
            <person name="Finy P."/>
            <person name="Geml J."/>
            <person name="Haridas S."/>
            <person name="Hughes K."/>
            <person name="Justo A."/>
            <person name="Karasinski D."/>
            <person name="Kautmanova I."/>
            <person name="Kiss B."/>
            <person name="Kocsube S."/>
            <person name="Kotiranta H."/>
            <person name="LaButti K.M."/>
            <person name="Lechner B.E."/>
            <person name="Liimatainen K."/>
            <person name="Lipzen A."/>
            <person name="Lukacs Z."/>
            <person name="Mihaltcheva S."/>
            <person name="Morgado L.N."/>
            <person name="Niskanen T."/>
            <person name="Noordeloos M.E."/>
            <person name="Ohm R.A."/>
            <person name="Ortiz-Santana B."/>
            <person name="Ovrebo C."/>
            <person name="Racz N."/>
            <person name="Riley R."/>
            <person name="Savchenko A."/>
            <person name="Shiryaev A."/>
            <person name="Soop K."/>
            <person name="Spirin V."/>
            <person name="Szebenyi C."/>
            <person name="Tomsovsky M."/>
            <person name="Tulloss R.E."/>
            <person name="Uehling J."/>
            <person name="Grigoriev I.V."/>
            <person name="Vagvolgyi C."/>
            <person name="Papp T."/>
            <person name="Martin F.M."/>
            <person name="Miettinen O."/>
            <person name="Hibbett D.S."/>
            <person name="Nagy L.G."/>
        </authorList>
    </citation>
    <scope>NUCLEOTIDE SEQUENCE [LARGE SCALE GENOMIC DNA]</scope>
    <source>
        <strain evidence="1 2">HHB13444</strain>
    </source>
</reference>
<keyword evidence="2" id="KW-1185">Reference proteome</keyword>
<feature type="non-terminal residue" evidence="1">
    <location>
        <position position="78"/>
    </location>
</feature>
<dbReference type="InParanoid" id="A0A5C3NPB7"/>
<protein>
    <submittedName>
        <fullName evidence="1">Uncharacterized protein</fullName>
    </submittedName>
</protein>
<gene>
    <name evidence="1" type="ORF">K466DRAFT_459449</name>
</gene>
<organism evidence="1 2">
    <name type="scientific">Polyporus arcularius HHB13444</name>
    <dbReference type="NCBI Taxonomy" id="1314778"/>
    <lineage>
        <taxon>Eukaryota</taxon>
        <taxon>Fungi</taxon>
        <taxon>Dikarya</taxon>
        <taxon>Basidiomycota</taxon>
        <taxon>Agaricomycotina</taxon>
        <taxon>Agaricomycetes</taxon>
        <taxon>Polyporales</taxon>
        <taxon>Polyporaceae</taxon>
        <taxon>Polyporus</taxon>
    </lineage>
</organism>
<sequence length="78" mass="9345">WVWLYEQIERWLVDVVVDRRSKLWIWGREAFWIAFVGAYPAFPGGEWPNWNPCISMDGEFIRRWVETQGDAPNGWDDA</sequence>
<dbReference type="AlphaFoldDB" id="A0A5C3NPB7"/>
<name>A0A5C3NPB7_9APHY</name>
<proteinExistence type="predicted"/>
<accession>A0A5C3NPB7</accession>
<dbReference type="EMBL" id="ML212166">
    <property type="protein sequence ID" value="TFK79105.1"/>
    <property type="molecule type" value="Genomic_DNA"/>
</dbReference>
<dbReference type="Proteomes" id="UP000308197">
    <property type="component" value="Unassembled WGS sequence"/>
</dbReference>
<feature type="non-terminal residue" evidence="1">
    <location>
        <position position="1"/>
    </location>
</feature>
<evidence type="ECO:0000313" key="1">
    <source>
        <dbReference type="EMBL" id="TFK79105.1"/>
    </source>
</evidence>